<evidence type="ECO:0000256" key="1">
    <source>
        <dbReference type="SAM" id="Phobius"/>
    </source>
</evidence>
<gene>
    <name evidence="2" type="ORF">APAL1065_LOCUS11502</name>
</gene>
<accession>A0A7S2YAY7</accession>
<keyword evidence="1" id="KW-1133">Transmembrane helix</keyword>
<name>A0A7S2YAY7_9STRA</name>
<keyword evidence="1" id="KW-0472">Membrane</keyword>
<protein>
    <submittedName>
        <fullName evidence="2">Uncharacterized protein</fullName>
    </submittedName>
</protein>
<dbReference type="EMBL" id="HBHT01017259">
    <property type="protein sequence ID" value="CAD9964696.1"/>
    <property type="molecule type" value="Transcribed_RNA"/>
</dbReference>
<evidence type="ECO:0000313" key="2">
    <source>
        <dbReference type="EMBL" id="CAD9964696.1"/>
    </source>
</evidence>
<dbReference type="AlphaFoldDB" id="A0A7S2YAY7"/>
<proteinExistence type="predicted"/>
<reference evidence="2" key="1">
    <citation type="submission" date="2021-01" db="EMBL/GenBank/DDBJ databases">
        <authorList>
            <person name="Corre E."/>
            <person name="Pelletier E."/>
            <person name="Niang G."/>
            <person name="Scheremetjew M."/>
            <person name="Finn R."/>
            <person name="Kale V."/>
            <person name="Holt S."/>
            <person name="Cochrane G."/>
            <person name="Meng A."/>
            <person name="Brown T."/>
            <person name="Cohen L."/>
        </authorList>
    </citation>
    <scope>NUCLEOTIDE SEQUENCE</scope>
    <source>
        <strain evidence="2">CCMP125</strain>
    </source>
</reference>
<feature type="transmembrane region" description="Helical" evidence="1">
    <location>
        <begin position="41"/>
        <end position="61"/>
    </location>
</feature>
<keyword evidence="1" id="KW-0812">Transmembrane</keyword>
<sequence>MTVPYCDMHNDDLDLASNLPTDSGALKGLLSSKQQFPWCRMVRSVSVICVVLGILLVVSSLEGFVEQHQPPTTSCRKSRRGIISGLYRNRSKPVMNRFSVASCRVRKRERETNEILNNGVMQESNRRLDY</sequence>
<organism evidence="2">
    <name type="scientific">Entomoneis paludosa</name>
    <dbReference type="NCBI Taxonomy" id="265537"/>
    <lineage>
        <taxon>Eukaryota</taxon>
        <taxon>Sar</taxon>
        <taxon>Stramenopiles</taxon>
        <taxon>Ochrophyta</taxon>
        <taxon>Bacillariophyta</taxon>
        <taxon>Bacillariophyceae</taxon>
        <taxon>Bacillariophycidae</taxon>
        <taxon>Entomoneidaceae</taxon>
        <taxon>Entomoneis</taxon>
    </lineage>
</organism>